<feature type="region of interest" description="Disordered" evidence="1">
    <location>
        <begin position="1"/>
        <end position="21"/>
    </location>
</feature>
<dbReference type="Proteomes" id="UP000585474">
    <property type="component" value="Unassembled WGS sequence"/>
</dbReference>
<reference evidence="2 3" key="1">
    <citation type="submission" date="2019-07" db="EMBL/GenBank/DDBJ databases">
        <title>De Novo Assembly of kiwifruit Actinidia rufa.</title>
        <authorList>
            <person name="Sugita-Konishi S."/>
            <person name="Sato K."/>
            <person name="Mori E."/>
            <person name="Abe Y."/>
            <person name="Kisaki G."/>
            <person name="Hamano K."/>
            <person name="Suezawa K."/>
            <person name="Otani M."/>
            <person name="Fukuda T."/>
            <person name="Manabe T."/>
            <person name="Gomi K."/>
            <person name="Tabuchi M."/>
            <person name="Akimitsu K."/>
            <person name="Kataoka I."/>
        </authorList>
    </citation>
    <scope>NUCLEOTIDE SEQUENCE [LARGE SCALE GENOMIC DNA]</scope>
    <source>
        <strain evidence="3">cv. Fuchu</strain>
    </source>
</reference>
<dbReference type="AlphaFoldDB" id="A0A7J0FM90"/>
<comment type="caution">
    <text evidence="2">The sequence shown here is derived from an EMBL/GenBank/DDBJ whole genome shotgun (WGS) entry which is preliminary data.</text>
</comment>
<protein>
    <submittedName>
        <fullName evidence="2">Uncharacterized protein</fullName>
    </submittedName>
</protein>
<evidence type="ECO:0000313" key="2">
    <source>
        <dbReference type="EMBL" id="GFY99486.1"/>
    </source>
</evidence>
<dbReference type="EMBL" id="BJWL01000013">
    <property type="protein sequence ID" value="GFY99486.1"/>
    <property type="molecule type" value="Genomic_DNA"/>
</dbReference>
<keyword evidence="3" id="KW-1185">Reference proteome</keyword>
<organism evidence="2 3">
    <name type="scientific">Actinidia rufa</name>
    <dbReference type="NCBI Taxonomy" id="165716"/>
    <lineage>
        <taxon>Eukaryota</taxon>
        <taxon>Viridiplantae</taxon>
        <taxon>Streptophyta</taxon>
        <taxon>Embryophyta</taxon>
        <taxon>Tracheophyta</taxon>
        <taxon>Spermatophyta</taxon>
        <taxon>Magnoliopsida</taxon>
        <taxon>eudicotyledons</taxon>
        <taxon>Gunneridae</taxon>
        <taxon>Pentapetalae</taxon>
        <taxon>asterids</taxon>
        <taxon>Ericales</taxon>
        <taxon>Actinidiaceae</taxon>
        <taxon>Actinidia</taxon>
    </lineage>
</organism>
<name>A0A7J0FM90_9ERIC</name>
<proteinExistence type="predicted"/>
<evidence type="ECO:0000313" key="3">
    <source>
        <dbReference type="Proteomes" id="UP000585474"/>
    </source>
</evidence>
<evidence type="ECO:0000256" key="1">
    <source>
        <dbReference type="SAM" id="MobiDB-lite"/>
    </source>
</evidence>
<accession>A0A7J0FM90</accession>
<gene>
    <name evidence="2" type="ORF">Acr_13g0008860</name>
</gene>
<sequence length="90" mass="9591">MPSSPTFQIPSPFPVADNPLSTSLTPPHLNCDGLHIPHKHTERENQEQMRVAIEEGWGSNDCCRELGKSAVESWEMSGAEMVGGAGGCGG</sequence>